<keyword evidence="3" id="KW-1185">Reference proteome</keyword>
<accession>A0ABT4MYY4</accession>
<evidence type="ECO:0000259" key="1">
    <source>
        <dbReference type="Pfam" id="PF20530"/>
    </source>
</evidence>
<proteinExistence type="predicted"/>
<dbReference type="Proteomes" id="UP001067235">
    <property type="component" value="Unassembled WGS sequence"/>
</dbReference>
<sequence length="271" mass="30487">MKTQTLDQNSVSALREVRERWSALMLSTEPGDRSAAEDAVALIYREGGLAEPAEFVWCDSPRAGAERYEAEKRTRGQGLEHGSHTYNRLWIDRWHENLRIVRRARPAVDESVVATELKLRRGTTWASQYVQFIPAPSWTESTWENVFGPMLNDRILTPGPVSRVIGPTQYGWVALWAGMESVIDVDLGISGYVRAAENSGWWWPLPTVAIMVERPVQIRLDEAGALVGDGRPAIIYRDGWGVMTGASPSFVPDPPRRTLGLRKPRRVAPRR</sequence>
<organism evidence="2 3">
    <name type="scientific">Gordonia rubripertincta</name>
    <name type="common">Rhodococcus corallinus</name>
    <dbReference type="NCBI Taxonomy" id="36822"/>
    <lineage>
        <taxon>Bacteria</taxon>
        <taxon>Bacillati</taxon>
        <taxon>Actinomycetota</taxon>
        <taxon>Actinomycetes</taxon>
        <taxon>Mycobacteriales</taxon>
        <taxon>Gordoniaceae</taxon>
        <taxon>Gordonia</taxon>
    </lineage>
</organism>
<feature type="domain" description="DUF6745" evidence="1">
    <location>
        <begin position="164"/>
        <end position="243"/>
    </location>
</feature>
<evidence type="ECO:0000313" key="2">
    <source>
        <dbReference type="EMBL" id="MCZ4552203.1"/>
    </source>
</evidence>
<name>A0ABT4MYY4_GORRU</name>
<reference evidence="2" key="1">
    <citation type="submission" date="2022-12" db="EMBL/GenBank/DDBJ databases">
        <authorList>
            <person name="Krivoruchko A.V."/>
            <person name="Elkin A."/>
        </authorList>
    </citation>
    <scope>NUCLEOTIDE SEQUENCE</scope>
    <source>
        <strain evidence="2">IEGM 1388</strain>
    </source>
</reference>
<dbReference type="InterPro" id="IPR046633">
    <property type="entry name" value="DUF6745"/>
</dbReference>
<dbReference type="RefSeq" id="WP_301572991.1">
    <property type="nucleotide sequence ID" value="NZ_JAPWIE010000006.1"/>
</dbReference>
<evidence type="ECO:0000313" key="3">
    <source>
        <dbReference type="Proteomes" id="UP001067235"/>
    </source>
</evidence>
<comment type="caution">
    <text evidence="2">The sequence shown here is derived from an EMBL/GenBank/DDBJ whole genome shotgun (WGS) entry which is preliminary data.</text>
</comment>
<protein>
    <recommendedName>
        <fullName evidence="1">DUF6745 domain-containing protein</fullName>
    </recommendedName>
</protein>
<gene>
    <name evidence="2" type="ORF">O4213_19575</name>
</gene>
<dbReference type="EMBL" id="JAPWIE010000006">
    <property type="protein sequence ID" value="MCZ4552203.1"/>
    <property type="molecule type" value="Genomic_DNA"/>
</dbReference>
<dbReference type="Pfam" id="PF20530">
    <property type="entry name" value="DUF6745"/>
    <property type="match status" value="1"/>
</dbReference>